<name>A0ACC2XEP1_9TREE</name>
<evidence type="ECO:0000313" key="1">
    <source>
        <dbReference type="EMBL" id="KAJ9121511.1"/>
    </source>
</evidence>
<keyword evidence="2" id="KW-1185">Reference proteome</keyword>
<organism evidence="1 2">
    <name type="scientific">Naganishia vaughanmartiniae</name>
    <dbReference type="NCBI Taxonomy" id="1424756"/>
    <lineage>
        <taxon>Eukaryota</taxon>
        <taxon>Fungi</taxon>
        <taxon>Dikarya</taxon>
        <taxon>Basidiomycota</taxon>
        <taxon>Agaricomycotina</taxon>
        <taxon>Tremellomycetes</taxon>
        <taxon>Filobasidiales</taxon>
        <taxon>Filobasidiaceae</taxon>
        <taxon>Naganishia</taxon>
    </lineage>
</organism>
<dbReference type="EMBL" id="JASBWU010000005">
    <property type="protein sequence ID" value="KAJ9121511.1"/>
    <property type="molecule type" value="Genomic_DNA"/>
</dbReference>
<evidence type="ECO:0000313" key="2">
    <source>
        <dbReference type="Proteomes" id="UP001243375"/>
    </source>
</evidence>
<proteinExistence type="predicted"/>
<accession>A0ACC2XEP1</accession>
<reference evidence="1" key="1">
    <citation type="submission" date="2023-04" db="EMBL/GenBank/DDBJ databases">
        <title>Draft Genome sequencing of Naganishia species isolated from polar environments using Oxford Nanopore Technology.</title>
        <authorList>
            <person name="Leo P."/>
            <person name="Venkateswaran K."/>
        </authorList>
    </citation>
    <scope>NUCLEOTIDE SEQUENCE</scope>
    <source>
        <strain evidence="1">MNA-CCFEE 5425</strain>
    </source>
</reference>
<protein>
    <submittedName>
        <fullName evidence="1">Uncharacterized protein</fullName>
    </submittedName>
</protein>
<sequence>MHTFNLLLLGFGVAVPITLLYFWLTRPCAQAKPARLPPGPKPHWLLGNELPPKYPWRYFEDLTTQYGDQGGEGCITIWQGQTPLIIVGRVAAAQELLEKQAGATADRPRSIAGNIMSGRMRILLIGYGDHWRKLRNIVLNIAYGRTEKVSYSDPDIQLVNQCGDRLGQTLRPGSFKVESLPWLRYVPGYTKKIDQWHSDELTLFRGQLDMAREKLSASAINIMIMAAAVFPEAQRRVQEELDRVVGRERLPTFDDQEDLPVTWAFIRETYRWRPVSSGGFQHKTTEDISWKGFFIPAGTPILGNHWGIHRDPVYYPDPERFNIDRWLVKDDAGDPALNKDMKHFQFGFGRRVCPGQHIADRSVFINTSNLLWSFTITQVKGQPIDTLAFTNAANSHPLPYKVSFNPRFDGVKEILSVELCVPLILDTKINANVDTSPQIASILNKHRAKNAQNQGRPQGRASPVSRDRPYDRPAPSGPGDNVWKHDLYEGSRLSDRMQGGSELLPGNRSHGMRGFNEGAARQRNEPVELLGGQSVAHSGPARTRSNGNRLFQTAMGNAPSRSAAAIPRRNINDAPVELLASESKPTVHAPSPVTASRHVAQEQPVSNVAFGIKGAGNPQMKVVIEGLVQGTTAVDVEFAFKQHVNIIAAALVPSSNTNSVSAELTVENREVAQQMVEKFNGIIADGNPLKVWIVEPPVPAPIMSLKDRMRSGPGNAMEVDDGPAQSPAELLPTGAVGKLYSDQILQTDPRASITTVEAPRQYRQPRGDHAPASRGRGGARGSLSSRLTT</sequence>
<comment type="caution">
    <text evidence="1">The sequence shown here is derived from an EMBL/GenBank/DDBJ whole genome shotgun (WGS) entry which is preliminary data.</text>
</comment>
<gene>
    <name evidence="1" type="ORF">QFC22_002129</name>
</gene>
<dbReference type="Proteomes" id="UP001243375">
    <property type="component" value="Unassembled WGS sequence"/>
</dbReference>